<dbReference type="PANTHER" id="PTHR43750">
    <property type="entry name" value="UDP-GLUCOSE 6-DEHYDROGENASE TUAD"/>
    <property type="match status" value="1"/>
</dbReference>
<dbReference type="GO" id="GO:0051287">
    <property type="term" value="F:NAD binding"/>
    <property type="evidence" value="ECO:0007669"/>
    <property type="project" value="InterPro"/>
</dbReference>
<feature type="domain" description="UDP-glucose/GDP-mannose dehydrogenase C-terminal" evidence="12">
    <location>
        <begin position="323"/>
        <end position="425"/>
    </location>
</feature>
<evidence type="ECO:0000313" key="13">
    <source>
        <dbReference type="EMBL" id="PEN06252.1"/>
    </source>
</evidence>
<evidence type="ECO:0000256" key="4">
    <source>
        <dbReference type="ARBA" id="ARBA00015132"/>
    </source>
</evidence>
<feature type="binding site" evidence="11">
    <location>
        <position position="86"/>
    </location>
    <ligand>
        <name>NAD(+)</name>
        <dbReference type="ChEBI" id="CHEBI:57540"/>
    </ligand>
</feature>
<dbReference type="Pfam" id="PF03720">
    <property type="entry name" value="UDPG_MGDP_dh_C"/>
    <property type="match status" value="1"/>
</dbReference>
<organism evidence="13 14">
    <name type="scientific">Longimonas halophila</name>
    <dbReference type="NCBI Taxonomy" id="1469170"/>
    <lineage>
        <taxon>Bacteria</taxon>
        <taxon>Pseudomonadati</taxon>
        <taxon>Rhodothermota</taxon>
        <taxon>Rhodothermia</taxon>
        <taxon>Rhodothermales</taxon>
        <taxon>Salisaetaceae</taxon>
        <taxon>Longimonas</taxon>
    </lineage>
</organism>
<dbReference type="EMBL" id="PDEP01000009">
    <property type="protein sequence ID" value="PEN06252.1"/>
    <property type="molecule type" value="Genomic_DNA"/>
</dbReference>
<dbReference type="AlphaFoldDB" id="A0A2H3P5Y0"/>
<evidence type="ECO:0000259" key="12">
    <source>
        <dbReference type="SMART" id="SM00984"/>
    </source>
</evidence>
<feature type="binding site" evidence="10">
    <location>
        <position position="330"/>
    </location>
    <ligand>
        <name>substrate</name>
    </ligand>
</feature>
<dbReference type="RefSeq" id="WP_098062599.1">
    <property type="nucleotide sequence ID" value="NZ_PDEP01000009.1"/>
</dbReference>
<keyword evidence="14" id="KW-1185">Reference proteome</keyword>
<evidence type="ECO:0000256" key="1">
    <source>
        <dbReference type="ARBA" id="ARBA00004701"/>
    </source>
</evidence>
<dbReference type="SUPFAM" id="SSF48179">
    <property type="entry name" value="6-phosphogluconate dehydrogenase C-terminal domain-like"/>
    <property type="match status" value="1"/>
</dbReference>
<dbReference type="Gene3D" id="1.20.5.100">
    <property type="entry name" value="Cytochrome c1, transmembrane anchor, C-terminal"/>
    <property type="match status" value="1"/>
</dbReference>
<dbReference type="SUPFAM" id="SSF52413">
    <property type="entry name" value="UDP-glucose/GDP-mannose dehydrogenase C-terminal domain"/>
    <property type="match status" value="1"/>
</dbReference>
<dbReference type="EC" id="1.1.1.22" evidence="3 8"/>
<feature type="binding site" evidence="11">
    <location>
        <position position="30"/>
    </location>
    <ligand>
        <name>NAD(+)</name>
        <dbReference type="ChEBI" id="CHEBI:57540"/>
    </ligand>
</feature>
<dbReference type="PIRSF" id="PIRSF500134">
    <property type="entry name" value="UDPglc_DH_bac"/>
    <property type="match status" value="1"/>
</dbReference>
<dbReference type="GO" id="GO:0003979">
    <property type="term" value="F:UDP-glucose 6-dehydrogenase activity"/>
    <property type="evidence" value="ECO:0007669"/>
    <property type="project" value="UniProtKB-EC"/>
</dbReference>
<feature type="binding site" evidence="10">
    <location>
        <position position="266"/>
    </location>
    <ligand>
        <name>substrate</name>
    </ligand>
</feature>
<evidence type="ECO:0000313" key="14">
    <source>
        <dbReference type="Proteomes" id="UP000221024"/>
    </source>
</evidence>
<dbReference type="InterPro" id="IPR028357">
    <property type="entry name" value="UDPglc_DH_bac"/>
</dbReference>
<reference evidence="13 14" key="1">
    <citation type="submission" date="2017-10" db="EMBL/GenBank/DDBJ databases">
        <title>Draft genome of Longimonas halophila.</title>
        <authorList>
            <person name="Goh K.M."/>
            <person name="Shamsir M.S."/>
            <person name="Lim S.W."/>
        </authorList>
    </citation>
    <scope>NUCLEOTIDE SEQUENCE [LARGE SCALE GENOMIC DNA]</scope>
    <source>
        <strain evidence="13 14">KCTC 42399</strain>
    </source>
</reference>
<dbReference type="PANTHER" id="PTHR43750:SF3">
    <property type="entry name" value="UDP-GLUCOSE 6-DEHYDROGENASE TUAD"/>
    <property type="match status" value="1"/>
</dbReference>
<dbReference type="GO" id="GO:0000271">
    <property type="term" value="P:polysaccharide biosynthetic process"/>
    <property type="evidence" value="ECO:0007669"/>
    <property type="project" value="InterPro"/>
</dbReference>
<dbReference type="InterPro" id="IPR008927">
    <property type="entry name" value="6-PGluconate_DH-like_C_sf"/>
</dbReference>
<name>A0A2H3P5Y0_9BACT</name>
<dbReference type="InterPro" id="IPR001732">
    <property type="entry name" value="UDP-Glc/GDP-Man_DH_N"/>
</dbReference>
<dbReference type="InterPro" id="IPR014026">
    <property type="entry name" value="UDP-Glc/GDP-Man_DH_dimer"/>
</dbReference>
<keyword evidence="6 8" id="KW-0520">NAD</keyword>
<proteinExistence type="inferred from homology"/>
<comment type="catalytic activity">
    <reaction evidence="7 8">
        <text>UDP-alpha-D-glucose + 2 NAD(+) + H2O = UDP-alpha-D-glucuronate + 2 NADH + 3 H(+)</text>
        <dbReference type="Rhea" id="RHEA:23596"/>
        <dbReference type="ChEBI" id="CHEBI:15377"/>
        <dbReference type="ChEBI" id="CHEBI:15378"/>
        <dbReference type="ChEBI" id="CHEBI:57540"/>
        <dbReference type="ChEBI" id="CHEBI:57945"/>
        <dbReference type="ChEBI" id="CHEBI:58052"/>
        <dbReference type="ChEBI" id="CHEBI:58885"/>
        <dbReference type="EC" id="1.1.1.22"/>
    </reaction>
</comment>
<evidence type="ECO:0000256" key="8">
    <source>
        <dbReference type="PIRNR" id="PIRNR000124"/>
    </source>
</evidence>
<dbReference type="InterPro" id="IPR036220">
    <property type="entry name" value="UDP-Glc/GDP-Man_DH_C_sf"/>
</dbReference>
<dbReference type="GO" id="GO:0006065">
    <property type="term" value="P:UDP-glucuronate biosynthetic process"/>
    <property type="evidence" value="ECO:0007669"/>
    <property type="project" value="UniProtKB-UniPathway"/>
</dbReference>
<comment type="pathway">
    <text evidence="1">Nucleotide-sugar biosynthesis; UDP-alpha-D-glucuronate biosynthesis; UDP-alpha-D-glucuronate from UDP-alpha-D-glucose: step 1/1.</text>
</comment>
<feature type="binding site" evidence="11">
    <location>
        <position position="272"/>
    </location>
    <ligand>
        <name>NAD(+)</name>
        <dbReference type="ChEBI" id="CHEBI:57540"/>
    </ligand>
</feature>
<comment type="caution">
    <text evidence="13">The sequence shown here is derived from an EMBL/GenBank/DDBJ whole genome shotgun (WGS) entry which is preliminary data.</text>
</comment>
<feature type="binding site" evidence="11">
    <location>
        <position position="35"/>
    </location>
    <ligand>
        <name>NAD(+)</name>
        <dbReference type="ChEBI" id="CHEBI:57540"/>
    </ligand>
</feature>
<dbReference type="SMART" id="SM00984">
    <property type="entry name" value="UDPG_MGDP_dh_C"/>
    <property type="match status" value="1"/>
</dbReference>
<comment type="similarity">
    <text evidence="2 8">Belongs to the UDP-glucose/GDP-mannose dehydrogenase family.</text>
</comment>
<feature type="binding site" evidence="11">
    <location>
        <position position="161"/>
    </location>
    <ligand>
        <name>NAD(+)</name>
        <dbReference type="ChEBI" id="CHEBI:57540"/>
    </ligand>
</feature>
<dbReference type="InterPro" id="IPR014027">
    <property type="entry name" value="UDP-Glc/GDP-Man_DH_C"/>
</dbReference>
<feature type="binding site" evidence="11">
    <location>
        <position position="126"/>
    </location>
    <ligand>
        <name>NAD(+)</name>
        <dbReference type="ChEBI" id="CHEBI:57540"/>
    </ligand>
</feature>
<dbReference type="UniPathway" id="UPA00038">
    <property type="reaction ID" value="UER00491"/>
</dbReference>
<dbReference type="InterPro" id="IPR036291">
    <property type="entry name" value="NAD(P)-bd_dom_sf"/>
</dbReference>
<dbReference type="Pfam" id="PF00984">
    <property type="entry name" value="UDPG_MGDP_dh"/>
    <property type="match status" value="1"/>
</dbReference>
<dbReference type="OrthoDB" id="9803238at2"/>
<evidence type="ECO:0000256" key="5">
    <source>
        <dbReference type="ARBA" id="ARBA00023002"/>
    </source>
</evidence>
<evidence type="ECO:0000256" key="3">
    <source>
        <dbReference type="ARBA" id="ARBA00012954"/>
    </source>
</evidence>
<dbReference type="SUPFAM" id="SSF51735">
    <property type="entry name" value="NAD(P)-binding Rossmann-fold domains"/>
    <property type="match status" value="1"/>
</dbReference>
<sequence>MNIAMIGTGYVGLVSGTCFAEMGNRVVCVDIDENKVDQLKNGQLPIYEPDLEHYFSRNTSEGRLTFTTDLAEGVAHAELIFLALPTPPGEDGSADLSYVLNAAGEIADLIANEDDDRYRLIINKSTVPVGTADRVQNVMEEAGLQAGEQFDVVSNPEFLREGVAVDDFLKPDRVVIGTSSEKAANMMTRLYEPFVRQGNPIVVVDERSAEMIKYAANSILATRISFMNEIANLCEKVGANVDKVRLGISKDHRIGRHFLYAGIGFGGSCFPKDVQALHRTGRQNDYNFKILDSVLKVNDQQRELLAERVIDYFDGDVSGKKVAIWGLSFKPNTDDIREAPSHIIIRALLDAGAEVVGYDPEAIETTRRVFGDAIDYADDMYSALDGADVLVICTEWNAFRRPDLADVRDRLAEPVIFDGRNVFDPKRMAEMGFIYSSIGRPSLPPENDEAAIETALSENGQPA</sequence>
<dbReference type="Gene3D" id="3.40.50.720">
    <property type="entry name" value="NAD(P)-binding Rossmann-like Domain"/>
    <property type="match status" value="2"/>
</dbReference>
<keyword evidence="5 8" id="KW-0560">Oxidoreductase</keyword>
<dbReference type="NCBIfam" id="TIGR03026">
    <property type="entry name" value="NDP-sugDHase"/>
    <property type="match status" value="1"/>
</dbReference>
<evidence type="ECO:0000256" key="9">
    <source>
        <dbReference type="PIRSR" id="PIRSR500134-1"/>
    </source>
</evidence>
<evidence type="ECO:0000256" key="10">
    <source>
        <dbReference type="PIRSR" id="PIRSR500134-2"/>
    </source>
</evidence>
<dbReference type="PIRSF" id="PIRSF000124">
    <property type="entry name" value="UDPglc_GDPman_dh"/>
    <property type="match status" value="1"/>
</dbReference>
<evidence type="ECO:0000256" key="7">
    <source>
        <dbReference type="ARBA" id="ARBA00047473"/>
    </source>
</evidence>
<feature type="active site" description="Nucleophile" evidence="9">
    <location>
        <position position="269"/>
    </location>
</feature>
<protein>
    <recommendedName>
        <fullName evidence="4 8">UDP-glucose 6-dehydrogenase</fullName>
        <ecNumber evidence="3 8">1.1.1.22</ecNumber>
    </recommendedName>
</protein>
<evidence type="ECO:0000256" key="6">
    <source>
        <dbReference type="ARBA" id="ARBA00023027"/>
    </source>
</evidence>
<dbReference type="Pfam" id="PF03721">
    <property type="entry name" value="UDPG_MGDP_dh_N"/>
    <property type="match status" value="1"/>
</dbReference>
<feature type="binding site" evidence="11">
    <location>
        <position position="337"/>
    </location>
    <ligand>
        <name>NAD(+)</name>
        <dbReference type="ChEBI" id="CHEBI:57540"/>
    </ligand>
</feature>
<dbReference type="InterPro" id="IPR017476">
    <property type="entry name" value="UDP-Glc/GDP-Man"/>
</dbReference>
<gene>
    <name evidence="13" type="ORF">CRI93_10535</name>
</gene>
<feature type="binding site" evidence="10">
    <location>
        <position position="213"/>
    </location>
    <ligand>
        <name>substrate</name>
    </ligand>
</feature>
<evidence type="ECO:0000256" key="2">
    <source>
        <dbReference type="ARBA" id="ARBA00006601"/>
    </source>
</evidence>
<feature type="binding site" evidence="10">
    <location>
        <begin position="258"/>
        <end position="262"/>
    </location>
    <ligand>
        <name>substrate</name>
    </ligand>
</feature>
<dbReference type="Proteomes" id="UP000221024">
    <property type="component" value="Unassembled WGS sequence"/>
</dbReference>
<feature type="binding site" evidence="10">
    <location>
        <begin position="158"/>
        <end position="161"/>
    </location>
    <ligand>
        <name>substrate</name>
    </ligand>
</feature>
<accession>A0A2H3P5Y0</accession>
<evidence type="ECO:0000256" key="11">
    <source>
        <dbReference type="PIRSR" id="PIRSR500134-3"/>
    </source>
</evidence>